<keyword evidence="6 7" id="KW-0472">Membrane</keyword>
<keyword evidence="5 7" id="KW-1133">Transmembrane helix</keyword>
<dbReference type="OrthoDB" id="754047at2759"/>
<comment type="similarity">
    <text evidence="2">Belongs to the major facilitator superfamily. Folate-biopterin transporter (TC 2.A.71) family.</text>
</comment>
<feature type="transmembrane region" description="Helical" evidence="7">
    <location>
        <begin position="292"/>
        <end position="311"/>
    </location>
</feature>
<comment type="subcellular location">
    <subcellularLocation>
        <location evidence="1">Membrane</location>
        <topology evidence="1">Multi-pass membrane protein</topology>
    </subcellularLocation>
</comment>
<dbReference type="AlphaFoldDB" id="A0A0K9NYY1"/>
<dbReference type="GO" id="GO:0098838">
    <property type="term" value="P:folate transmembrane transport"/>
    <property type="evidence" value="ECO:0000318"/>
    <property type="project" value="GO_Central"/>
</dbReference>
<dbReference type="InterPro" id="IPR036259">
    <property type="entry name" value="MFS_trans_sf"/>
</dbReference>
<dbReference type="CDD" id="cd17484">
    <property type="entry name" value="MFS_FBT"/>
    <property type="match status" value="1"/>
</dbReference>
<dbReference type="Gene3D" id="1.20.1250.20">
    <property type="entry name" value="MFS general substrate transporter like domains"/>
    <property type="match status" value="1"/>
</dbReference>
<dbReference type="GO" id="GO:0016020">
    <property type="term" value="C:membrane"/>
    <property type="evidence" value="ECO:0007669"/>
    <property type="project" value="UniProtKB-SubCell"/>
</dbReference>
<sequence>MTCTWWKRMKSEFGASFLWIVCFIYFTQGFRSFVWNAVSYQLKDVLKLSPSASQFVMSTVFFPWSIKPLYGILSDCVPIKGRKRVPYLVMSTTLSLVPWIIIGSVESIRISQMYLTILLMIQNIGAAMSDVVIDAMMAEAIRSERASFAGDLQSLSWFSMAFGGICGSLSGGYTLSHFKLETIFLLFSIFPGIQLVSCAFVEERKKYSFDDKTDSAKKDKKASDNIVRIWLSFFQKTLKSVNIAFYRIFHAFKQPAIIRPIAWFFLSYIAVPDLSTIMFYYQTEVLHLDPSFLGKTQVIGWFGLMIGTFTYNRYLKHVRLWKILLWTQISLAILNCLHIVLVSRINIQLGISDRYMVLSGSALASAIRQFSMMPFLIISGQLCPPGIEGTLFALFMSIHNFGGTVSNLLGAGLASFLNISSKAFDNLLYGVVLQSISHLIPILFLVLIPKEATGLSS</sequence>
<dbReference type="Pfam" id="PF03092">
    <property type="entry name" value="BT1"/>
    <property type="match status" value="1"/>
</dbReference>
<feature type="transmembrane region" description="Helical" evidence="7">
    <location>
        <begin position="427"/>
        <end position="448"/>
    </location>
</feature>
<accession>A0A0K9NYY1</accession>
<evidence type="ECO:0000313" key="8">
    <source>
        <dbReference type="EMBL" id="KMZ61933.1"/>
    </source>
</evidence>
<dbReference type="GO" id="GO:0008517">
    <property type="term" value="F:folic acid transmembrane transporter activity"/>
    <property type="evidence" value="ECO:0000318"/>
    <property type="project" value="GO_Central"/>
</dbReference>
<organism evidence="8 9">
    <name type="scientific">Zostera marina</name>
    <name type="common">Eelgrass</name>
    <dbReference type="NCBI Taxonomy" id="29655"/>
    <lineage>
        <taxon>Eukaryota</taxon>
        <taxon>Viridiplantae</taxon>
        <taxon>Streptophyta</taxon>
        <taxon>Embryophyta</taxon>
        <taxon>Tracheophyta</taxon>
        <taxon>Spermatophyta</taxon>
        <taxon>Magnoliopsida</taxon>
        <taxon>Liliopsida</taxon>
        <taxon>Zosteraceae</taxon>
        <taxon>Zostera</taxon>
    </lineage>
</organism>
<name>A0A0K9NYY1_ZOSMR</name>
<dbReference type="NCBIfam" id="TIGR00788">
    <property type="entry name" value="fbt"/>
    <property type="match status" value="1"/>
</dbReference>
<dbReference type="Proteomes" id="UP000036987">
    <property type="component" value="Unassembled WGS sequence"/>
</dbReference>
<comment type="caution">
    <text evidence="8">The sequence shown here is derived from an EMBL/GenBank/DDBJ whole genome shotgun (WGS) entry which is preliminary data.</text>
</comment>
<protein>
    <submittedName>
        <fullName evidence="8">Putative folate-biopterin transporter 4</fullName>
    </submittedName>
</protein>
<gene>
    <name evidence="8" type="ORF">ZOSMA_4G02240</name>
</gene>
<evidence type="ECO:0000313" key="9">
    <source>
        <dbReference type="Proteomes" id="UP000036987"/>
    </source>
</evidence>
<feature type="transmembrane region" description="Helical" evidence="7">
    <location>
        <begin position="154"/>
        <end position="176"/>
    </location>
</feature>
<feature type="transmembrane region" description="Helical" evidence="7">
    <location>
        <begin position="182"/>
        <end position="201"/>
    </location>
</feature>
<dbReference type="PANTHER" id="PTHR31585:SF7">
    <property type="entry name" value="FOLATE-BIOPTERIN TRANSPORTER 4-RELATED"/>
    <property type="match status" value="1"/>
</dbReference>
<evidence type="ECO:0000256" key="2">
    <source>
        <dbReference type="ARBA" id="ARBA00007015"/>
    </source>
</evidence>
<dbReference type="EMBL" id="LFYR01001430">
    <property type="protein sequence ID" value="KMZ61933.1"/>
    <property type="molecule type" value="Genomic_DNA"/>
</dbReference>
<keyword evidence="4 7" id="KW-0812">Transmembrane</keyword>
<dbReference type="SUPFAM" id="SSF103473">
    <property type="entry name" value="MFS general substrate transporter"/>
    <property type="match status" value="1"/>
</dbReference>
<evidence type="ECO:0000256" key="7">
    <source>
        <dbReference type="SAM" id="Phobius"/>
    </source>
</evidence>
<dbReference type="OMA" id="SREYIFM"/>
<dbReference type="STRING" id="29655.A0A0K9NYY1"/>
<keyword evidence="9" id="KW-1185">Reference proteome</keyword>
<dbReference type="PANTHER" id="PTHR31585">
    <property type="entry name" value="FOLATE-BIOPTERIN TRANSPORTER 1, CHLOROPLASTIC"/>
    <property type="match status" value="1"/>
</dbReference>
<evidence type="ECO:0000256" key="6">
    <source>
        <dbReference type="ARBA" id="ARBA00023136"/>
    </source>
</evidence>
<feature type="transmembrane region" description="Helical" evidence="7">
    <location>
        <begin position="390"/>
        <end position="415"/>
    </location>
</feature>
<feature type="transmembrane region" description="Helical" evidence="7">
    <location>
        <begin position="261"/>
        <end position="280"/>
    </location>
</feature>
<dbReference type="InterPro" id="IPR004324">
    <property type="entry name" value="FBT"/>
</dbReference>
<dbReference type="InterPro" id="IPR039309">
    <property type="entry name" value="BT1"/>
</dbReference>
<evidence type="ECO:0000256" key="1">
    <source>
        <dbReference type="ARBA" id="ARBA00004141"/>
    </source>
</evidence>
<proteinExistence type="inferred from homology"/>
<feature type="transmembrane region" description="Helical" evidence="7">
    <location>
        <begin position="85"/>
        <end position="102"/>
    </location>
</feature>
<feature type="transmembrane region" description="Helical" evidence="7">
    <location>
        <begin position="323"/>
        <end position="343"/>
    </location>
</feature>
<evidence type="ECO:0000256" key="4">
    <source>
        <dbReference type="ARBA" id="ARBA00022692"/>
    </source>
</evidence>
<keyword evidence="3" id="KW-0813">Transport</keyword>
<reference evidence="9" key="1">
    <citation type="journal article" date="2016" name="Nature">
        <title>The genome of the seagrass Zostera marina reveals angiosperm adaptation to the sea.</title>
        <authorList>
            <person name="Olsen J.L."/>
            <person name="Rouze P."/>
            <person name="Verhelst B."/>
            <person name="Lin Y.-C."/>
            <person name="Bayer T."/>
            <person name="Collen J."/>
            <person name="Dattolo E."/>
            <person name="De Paoli E."/>
            <person name="Dittami S."/>
            <person name="Maumus F."/>
            <person name="Michel G."/>
            <person name="Kersting A."/>
            <person name="Lauritano C."/>
            <person name="Lohaus R."/>
            <person name="Toepel M."/>
            <person name="Tonon T."/>
            <person name="Vanneste K."/>
            <person name="Amirebrahimi M."/>
            <person name="Brakel J."/>
            <person name="Bostroem C."/>
            <person name="Chovatia M."/>
            <person name="Grimwood J."/>
            <person name="Jenkins J.W."/>
            <person name="Jueterbock A."/>
            <person name="Mraz A."/>
            <person name="Stam W.T."/>
            <person name="Tice H."/>
            <person name="Bornberg-Bauer E."/>
            <person name="Green P.J."/>
            <person name="Pearson G.A."/>
            <person name="Procaccini G."/>
            <person name="Duarte C.M."/>
            <person name="Schmutz J."/>
            <person name="Reusch T.B.H."/>
            <person name="Van de Peer Y."/>
        </authorList>
    </citation>
    <scope>NUCLEOTIDE SEQUENCE [LARGE SCALE GENOMIC DNA]</scope>
    <source>
        <strain evidence="9">cv. Finnish</strain>
    </source>
</reference>
<feature type="transmembrane region" description="Helical" evidence="7">
    <location>
        <begin position="53"/>
        <end position="73"/>
    </location>
</feature>
<evidence type="ECO:0000256" key="5">
    <source>
        <dbReference type="ARBA" id="ARBA00022989"/>
    </source>
</evidence>
<feature type="transmembrane region" description="Helical" evidence="7">
    <location>
        <begin position="114"/>
        <end position="133"/>
    </location>
</feature>
<evidence type="ECO:0000256" key="3">
    <source>
        <dbReference type="ARBA" id="ARBA00022448"/>
    </source>
</evidence>